<dbReference type="Pfam" id="PF06629">
    <property type="entry name" value="MipA"/>
    <property type="match status" value="1"/>
</dbReference>
<comment type="subcellular location">
    <subcellularLocation>
        <location evidence="1">Cell outer membrane</location>
    </subcellularLocation>
</comment>
<sequence length="259" mass="27216">MLRPLLLSVAFAAVAGSALAQSQPYEQVRPAPQNWTVDLGAGVLYRNDSNGDTGSKTTVAPWVSANYRDLVYLNPIDGLGWNAIKTDDFRAGLQLRPRFSADDIEGLTLDRPGFGADLAAYAYKRLPGNVVVGGRISRDVSDVSEGTEYYASVGHQRVTPVGLLNASVYVRGGDSKLADAYYGVSTAEATANGISAYSPGGGLQGAGASLVLLVPVGDKWGAGALLNYERRLGDVADSPLSQSDDAVRTGVFIARRFGG</sequence>
<dbReference type="PANTHER" id="PTHR38776">
    <property type="entry name" value="MLTA-INTERACTING PROTEIN-RELATED"/>
    <property type="match status" value="1"/>
</dbReference>
<dbReference type="PANTHER" id="PTHR38776:SF1">
    <property type="entry name" value="MLTA-INTERACTING PROTEIN-RELATED"/>
    <property type="match status" value="1"/>
</dbReference>
<evidence type="ECO:0000256" key="3">
    <source>
        <dbReference type="ARBA" id="ARBA00022729"/>
    </source>
</evidence>
<organism evidence="7 8">
    <name type="scientific">Brevundimonas nasdae</name>
    <dbReference type="NCBI Taxonomy" id="172043"/>
    <lineage>
        <taxon>Bacteria</taxon>
        <taxon>Pseudomonadati</taxon>
        <taxon>Pseudomonadota</taxon>
        <taxon>Alphaproteobacteria</taxon>
        <taxon>Caulobacterales</taxon>
        <taxon>Caulobacteraceae</taxon>
        <taxon>Brevundimonas</taxon>
    </lineage>
</organism>
<feature type="signal peptide" evidence="6">
    <location>
        <begin position="1"/>
        <end position="20"/>
    </location>
</feature>
<dbReference type="InterPro" id="IPR010583">
    <property type="entry name" value="MipA"/>
</dbReference>
<dbReference type="RefSeq" id="WP_039244022.1">
    <property type="nucleotide sequence ID" value="NZ_JWSY01000003.1"/>
</dbReference>
<name>A0A0B4D2J8_9CAUL</name>
<keyword evidence="4" id="KW-0472">Membrane</keyword>
<evidence type="ECO:0000256" key="6">
    <source>
        <dbReference type="SAM" id="SignalP"/>
    </source>
</evidence>
<gene>
    <name evidence="7" type="ORF">RM53_02180</name>
</gene>
<evidence type="ECO:0000313" key="8">
    <source>
        <dbReference type="Proteomes" id="UP000031166"/>
    </source>
</evidence>
<dbReference type="Proteomes" id="UP000031166">
    <property type="component" value="Unassembled WGS sequence"/>
</dbReference>
<comment type="similarity">
    <text evidence="2">Belongs to the MipA/OmpV family.</text>
</comment>
<dbReference type="AlphaFoldDB" id="A0A0B4D2J8"/>
<protein>
    <submittedName>
        <fullName evidence="7">Structural protein MipA</fullName>
    </submittedName>
</protein>
<reference evidence="7 8" key="1">
    <citation type="submission" date="2014-12" db="EMBL/GenBank/DDBJ databases">
        <title>Genome sequencing of Brevundimonas nasdae TPW30.</title>
        <authorList>
            <person name="Tan P.W."/>
            <person name="Chan K.-G."/>
        </authorList>
    </citation>
    <scope>NUCLEOTIDE SEQUENCE [LARGE SCALE GENOMIC DNA]</scope>
    <source>
        <strain evidence="7 8">TPW30</strain>
    </source>
</reference>
<proteinExistence type="inferred from homology"/>
<comment type="caution">
    <text evidence="7">The sequence shown here is derived from an EMBL/GenBank/DDBJ whole genome shotgun (WGS) entry which is preliminary data.</text>
</comment>
<dbReference type="GO" id="GO:0009279">
    <property type="term" value="C:cell outer membrane"/>
    <property type="evidence" value="ECO:0007669"/>
    <property type="project" value="UniProtKB-SubCell"/>
</dbReference>
<accession>A0A0B4D2J8</accession>
<feature type="chain" id="PRO_5002088691" evidence="6">
    <location>
        <begin position="21"/>
        <end position="259"/>
    </location>
</feature>
<evidence type="ECO:0000313" key="7">
    <source>
        <dbReference type="EMBL" id="KIC60911.1"/>
    </source>
</evidence>
<evidence type="ECO:0000256" key="2">
    <source>
        <dbReference type="ARBA" id="ARBA00005722"/>
    </source>
</evidence>
<evidence type="ECO:0000256" key="4">
    <source>
        <dbReference type="ARBA" id="ARBA00023136"/>
    </source>
</evidence>
<keyword evidence="3 6" id="KW-0732">Signal</keyword>
<dbReference type="STRING" id="172043.RM53_02180"/>
<evidence type="ECO:0000256" key="1">
    <source>
        <dbReference type="ARBA" id="ARBA00004442"/>
    </source>
</evidence>
<dbReference type="EMBL" id="JWSY01000003">
    <property type="protein sequence ID" value="KIC60911.1"/>
    <property type="molecule type" value="Genomic_DNA"/>
</dbReference>
<keyword evidence="5" id="KW-0998">Cell outer membrane</keyword>
<evidence type="ECO:0000256" key="5">
    <source>
        <dbReference type="ARBA" id="ARBA00023237"/>
    </source>
</evidence>